<feature type="domain" description="Glutamine amidotransferase type-2" evidence="1">
    <location>
        <begin position="2"/>
        <end position="336"/>
    </location>
</feature>
<sequence length="342" mass="37933">MCRWFAYLSTTEPCLLEDVLILPDHAIAKQVHDRFLPYLFHYEPDEDHKSTKKEMSLRNSPYNLDGLGLVWYTNARSDFRACQGPRPVSYKILRQPQTDPVFQSLCAGTAAHAVFAHIRAASGATAITTYNNHPFTFGRHAFMHNGVVAHFADIKRAMALALSAGAHDLVKGTTDSELLAALFFTYLEEGRGANAWEAAHPLEDLKRCLERAISTVLALQRDAMARAGKPVEASSLNIAVTDGEQLLAIRFRNHATEHPPSLYLSTRAGVALNTKYPGHPDVAGADNGAGNFRAEEEHGDHVIVASEPTTYREEDWELIPKNQCIMVGRDMVIKRGPVEVQF</sequence>
<dbReference type="Proteomes" id="UP000184267">
    <property type="component" value="Unassembled WGS sequence"/>
</dbReference>
<evidence type="ECO:0000313" key="2">
    <source>
        <dbReference type="EMBL" id="OJT13647.1"/>
    </source>
</evidence>
<dbReference type="PROSITE" id="PS51278">
    <property type="entry name" value="GATASE_TYPE_2"/>
    <property type="match status" value="1"/>
</dbReference>
<dbReference type="InterPro" id="IPR052373">
    <property type="entry name" value="Gamma-glu_amide_hydrolase"/>
</dbReference>
<dbReference type="Gene3D" id="3.60.20.10">
    <property type="entry name" value="Glutamine Phosphoribosylpyrophosphate, subunit 1, domain 1"/>
    <property type="match status" value="1"/>
</dbReference>
<evidence type="ECO:0000259" key="1">
    <source>
        <dbReference type="PROSITE" id="PS51278"/>
    </source>
</evidence>
<dbReference type="EMBL" id="MNAD01000375">
    <property type="protein sequence ID" value="OJT13647.1"/>
    <property type="molecule type" value="Genomic_DNA"/>
</dbReference>
<gene>
    <name evidence="2" type="ORF">TRAPUB_9836</name>
</gene>
<dbReference type="AlphaFoldDB" id="A0A1M2W1B1"/>
<dbReference type="GO" id="GO:0006751">
    <property type="term" value="P:glutathione catabolic process"/>
    <property type="evidence" value="ECO:0007669"/>
    <property type="project" value="TreeGrafter"/>
</dbReference>
<dbReference type="InterPro" id="IPR017932">
    <property type="entry name" value="GATase_2_dom"/>
</dbReference>
<evidence type="ECO:0000313" key="3">
    <source>
        <dbReference type="Proteomes" id="UP000184267"/>
    </source>
</evidence>
<dbReference type="Pfam" id="PF13522">
    <property type="entry name" value="GATase_6"/>
    <property type="match status" value="1"/>
</dbReference>
<reference evidence="2 3" key="1">
    <citation type="submission" date="2016-10" db="EMBL/GenBank/DDBJ databases">
        <title>Genome sequence of the basidiomycete white-rot fungus Trametes pubescens.</title>
        <authorList>
            <person name="Makela M.R."/>
            <person name="Granchi Z."/>
            <person name="Peng M."/>
            <person name="De Vries R.P."/>
            <person name="Grigoriev I."/>
            <person name="Riley R."/>
            <person name="Hilden K."/>
        </authorList>
    </citation>
    <scope>NUCLEOTIDE SEQUENCE [LARGE SCALE GENOMIC DNA]</scope>
    <source>
        <strain evidence="2 3">FBCC735</strain>
    </source>
</reference>
<keyword evidence="3" id="KW-1185">Reference proteome</keyword>
<comment type="caution">
    <text evidence="2">The sequence shown here is derived from an EMBL/GenBank/DDBJ whole genome shotgun (WGS) entry which is preliminary data.</text>
</comment>
<dbReference type="GO" id="GO:0061672">
    <property type="term" value="C:glutathione hydrolase complex"/>
    <property type="evidence" value="ECO:0007669"/>
    <property type="project" value="TreeGrafter"/>
</dbReference>
<name>A0A1M2W1B1_TRAPU</name>
<dbReference type="OrthoDB" id="444432at2759"/>
<dbReference type="InterPro" id="IPR029055">
    <property type="entry name" value="Ntn_hydrolases_N"/>
</dbReference>
<accession>A0A1M2W1B1</accession>
<dbReference type="GO" id="GO:0005737">
    <property type="term" value="C:cytoplasm"/>
    <property type="evidence" value="ECO:0007669"/>
    <property type="project" value="TreeGrafter"/>
</dbReference>
<dbReference type="PANTHER" id="PTHR43187:SF1">
    <property type="entry name" value="GLUTAMINE AMIDOTRANSFERASE DUG3-RELATED"/>
    <property type="match status" value="1"/>
</dbReference>
<organism evidence="2 3">
    <name type="scientific">Trametes pubescens</name>
    <name type="common">White-rot fungus</name>
    <dbReference type="NCBI Taxonomy" id="154538"/>
    <lineage>
        <taxon>Eukaryota</taxon>
        <taxon>Fungi</taxon>
        <taxon>Dikarya</taxon>
        <taxon>Basidiomycota</taxon>
        <taxon>Agaricomycotina</taxon>
        <taxon>Agaricomycetes</taxon>
        <taxon>Polyporales</taxon>
        <taxon>Polyporaceae</taxon>
        <taxon>Trametes</taxon>
    </lineage>
</organism>
<proteinExistence type="predicted"/>
<dbReference type="PANTHER" id="PTHR43187">
    <property type="entry name" value="GLUTAMINE AMIDOTRANSFERASE DUG3-RELATED"/>
    <property type="match status" value="1"/>
</dbReference>
<dbReference type="STRING" id="154538.A0A1M2W1B1"/>
<dbReference type="GO" id="GO:0008242">
    <property type="term" value="F:omega peptidase activity"/>
    <property type="evidence" value="ECO:0007669"/>
    <property type="project" value="TreeGrafter"/>
</dbReference>
<protein>
    <recommendedName>
        <fullName evidence="1">Glutamine amidotransferase type-2 domain-containing protein</fullName>
    </recommendedName>
</protein>
<dbReference type="SUPFAM" id="SSF56235">
    <property type="entry name" value="N-terminal nucleophile aminohydrolases (Ntn hydrolases)"/>
    <property type="match status" value="1"/>
</dbReference>
<dbReference type="CDD" id="cd01908">
    <property type="entry name" value="YafJ"/>
    <property type="match status" value="1"/>
</dbReference>
<dbReference type="OMA" id="CSEHYLP"/>